<comment type="caution">
    <text evidence="3">The sequence shown here is derived from an EMBL/GenBank/DDBJ whole genome shotgun (WGS) entry which is preliminary data.</text>
</comment>
<sequence>MTSLSVPFLTDLQRQYRIVLASGSPRRLDILRNLGIEFEVVVSSFPEDLEKAHFQHPGDYVAENAYRKALDVSERLNAAFQPGDRPYLIIGADTIVYANGCILEKPVDEAAALATLCSYRGHPHHVVTALCLLGGPFSPDQLPTAPSVPSAPTDATMAGPIAIGASRPMWQVRSDSTCFSYCATETTQVTFNADIPEEALRAYVATGEPMDKAGAYGYQGLAAFFVSGIQGDYYNVVGFPSHLFFTMLHRMAKAAGWP</sequence>
<dbReference type="OrthoDB" id="10267058at2759"/>
<dbReference type="PANTHER" id="PTHR43213:SF5">
    <property type="entry name" value="BIFUNCTIONAL DTTP_UTP PYROPHOSPHATASE_METHYLTRANSFERASE PROTEIN-RELATED"/>
    <property type="match status" value="1"/>
</dbReference>
<evidence type="ECO:0000313" key="3">
    <source>
        <dbReference type="EMBL" id="KAJ1927963.1"/>
    </source>
</evidence>
<gene>
    <name evidence="3" type="ORF">IWQ60_002469</name>
</gene>
<dbReference type="GO" id="GO:0047429">
    <property type="term" value="F:nucleoside triphosphate diphosphatase activity"/>
    <property type="evidence" value="ECO:0007669"/>
    <property type="project" value="InterPro"/>
</dbReference>
<name>A0A9W8DVN1_9FUNG</name>
<dbReference type="Proteomes" id="UP001150569">
    <property type="component" value="Unassembled WGS sequence"/>
</dbReference>
<comment type="cofactor">
    <cofactor evidence="1">
        <name>a divalent metal cation</name>
        <dbReference type="ChEBI" id="CHEBI:60240"/>
    </cofactor>
</comment>
<dbReference type="InterPro" id="IPR003697">
    <property type="entry name" value="Maf-like"/>
</dbReference>
<dbReference type="CDD" id="cd00555">
    <property type="entry name" value="Maf"/>
    <property type="match status" value="1"/>
</dbReference>
<organism evidence="3 4">
    <name type="scientific">Tieghemiomyces parasiticus</name>
    <dbReference type="NCBI Taxonomy" id="78921"/>
    <lineage>
        <taxon>Eukaryota</taxon>
        <taxon>Fungi</taxon>
        <taxon>Fungi incertae sedis</taxon>
        <taxon>Zoopagomycota</taxon>
        <taxon>Kickxellomycotina</taxon>
        <taxon>Dimargaritomycetes</taxon>
        <taxon>Dimargaritales</taxon>
        <taxon>Dimargaritaceae</taxon>
        <taxon>Tieghemiomyces</taxon>
    </lineage>
</organism>
<accession>A0A9W8DVN1</accession>
<dbReference type="HAMAP" id="MF_00528">
    <property type="entry name" value="Maf"/>
    <property type="match status" value="1"/>
</dbReference>
<protein>
    <recommendedName>
        <fullName evidence="5">Maf-like protein</fullName>
    </recommendedName>
</protein>
<evidence type="ECO:0000256" key="2">
    <source>
        <dbReference type="ARBA" id="ARBA00022801"/>
    </source>
</evidence>
<reference evidence="3" key="1">
    <citation type="submission" date="2022-07" db="EMBL/GenBank/DDBJ databases">
        <title>Phylogenomic reconstructions and comparative analyses of Kickxellomycotina fungi.</title>
        <authorList>
            <person name="Reynolds N.K."/>
            <person name="Stajich J.E."/>
            <person name="Barry K."/>
            <person name="Grigoriev I.V."/>
            <person name="Crous P."/>
            <person name="Smith M.E."/>
        </authorList>
    </citation>
    <scope>NUCLEOTIDE SEQUENCE</scope>
    <source>
        <strain evidence="3">RSA 861</strain>
    </source>
</reference>
<dbReference type="InterPro" id="IPR029001">
    <property type="entry name" value="ITPase-like_fam"/>
</dbReference>
<evidence type="ECO:0008006" key="5">
    <source>
        <dbReference type="Google" id="ProtNLM"/>
    </source>
</evidence>
<evidence type="ECO:0000313" key="4">
    <source>
        <dbReference type="Proteomes" id="UP001150569"/>
    </source>
</evidence>
<keyword evidence="4" id="KW-1185">Reference proteome</keyword>
<dbReference type="AlphaFoldDB" id="A0A9W8DVN1"/>
<proteinExistence type="inferred from homology"/>
<evidence type="ECO:0000256" key="1">
    <source>
        <dbReference type="ARBA" id="ARBA00001968"/>
    </source>
</evidence>
<dbReference type="PANTHER" id="PTHR43213">
    <property type="entry name" value="BIFUNCTIONAL DTTP/UTP PYROPHOSPHATASE/METHYLTRANSFERASE PROTEIN-RELATED"/>
    <property type="match status" value="1"/>
</dbReference>
<keyword evidence="2" id="KW-0378">Hydrolase</keyword>
<dbReference type="EMBL" id="JANBPT010000094">
    <property type="protein sequence ID" value="KAJ1927963.1"/>
    <property type="molecule type" value="Genomic_DNA"/>
</dbReference>
<dbReference type="SUPFAM" id="SSF52972">
    <property type="entry name" value="ITPase-like"/>
    <property type="match status" value="2"/>
</dbReference>
<dbReference type="Gene3D" id="3.90.950.10">
    <property type="match status" value="1"/>
</dbReference>
<dbReference type="Pfam" id="PF02545">
    <property type="entry name" value="Maf"/>
    <property type="match status" value="2"/>
</dbReference>